<dbReference type="InterPro" id="IPR051449">
    <property type="entry name" value="ABC-2_transporter_component"/>
</dbReference>
<evidence type="ECO:0000256" key="5">
    <source>
        <dbReference type="ARBA" id="ARBA00023136"/>
    </source>
</evidence>
<keyword evidence="2" id="KW-1003">Cell membrane</keyword>
<evidence type="ECO:0000256" key="2">
    <source>
        <dbReference type="ARBA" id="ARBA00022475"/>
    </source>
</evidence>
<evidence type="ECO:0000313" key="7">
    <source>
        <dbReference type="EMBL" id="MDT7041785.1"/>
    </source>
</evidence>
<feature type="transmembrane region" description="Helical" evidence="6">
    <location>
        <begin position="70"/>
        <end position="91"/>
    </location>
</feature>
<keyword evidence="4 6" id="KW-1133">Transmembrane helix</keyword>
<accession>A0ABU3K5V6</accession>
<proteinExistence type="predicted"/>
<keyword evidence="5 6" id="KW-0472">Membrane</keyword>
<dbReference type="PANTHER" id="PTHR30294">
    <property type="entry name" value="MEMBRANE COMPONENT OF ABC TRANSPORTER YHHJ-RELATED"/>
    <property type="match status" value="1"/>
</dbReference>
<name>A0ABU3K5V6_9BACT</name>
<dbReference type="Proteomes" id="UP001250932">
    <property type="component" value="Unassembled WGS sequence"/>
</dbReference>
<feature type="transmembrane region" description="Helical" evidence="6">
    <location>
        <begin position="20"/>
        <end position="40"/>
    </location>
</feature>
<dbReference type="PANTHER" id="PTHR30294:SF29">
    <property type="entry name" value="MULTIDRUG ABC TRANSPORTER PERMEASE YBHS-RELATED"/>
    <property type="match status" value="1"/>
</dbReference>
<feature type="transmembrane region" description="Helical" evidence="6">
    <location>
        <begin position="153"/>
        <end position="171"/>
    </location>
</feature>
<evidence type="ECO:0000256" key="1">
    <source>
        <dbReference type="ARBA" id="ARBA00004651"/>
    </source>
</evidence>
<evidence type="ECO:0000313" key="8">
    <source>
        <dbReference type="Proteomes" id="UP001250932"/>
    </source>
</evidence>
<dbReference type="RefSeq" id="WP_313832133.1">
    <property type="nucleotide sequence ID" value="NZ_JAQOUE010000001.1"/>
</dbReference>
<dbReference type="EMBL" id="JAQOUE010000001">
    <property type="protein sequence ID" value="MDT7041785.1"/>
    <property type="molecule type" value="Genomic_DNA"/>
</dbReference>
<evidence type="ECO:0000256" key="6">
    <source>
        <dbReference type="SAM" id="Phobius"/>
    </source>
</evidence>
<protein>
    <submittedName>
        <fullName evidence="7">ABC transporter permease</fullName>
    </submittedName>
</protein>
<comment type="caution">
    <text evidence="7">The sequence shown here is derived from an EMBL/GenBank/DDBJ whole genome shotgun (WGS) entry which is preliminary data.</text>
</comment>
<gene>
    <name evidence="7" type="ORF">PPG34_05435</name>
</gene>
<sequence>MTPVNTLIAKEIRCFVVSPVLYVVGAVFLFIAGFLAHLMVVNAGQQALQFLQMQNTYAQLNLNELVFRPIFQSLAIVLIFLLPMLTMRLFAEERKIRTMELLLTSPIGINEIISAKFMSVLLIYLGLLGFTGLTPVVLSFYSEFHWDPILTGYLGLALQGAFFLSCGVLGSTLTENQIVAAFLSFGIIIVFWLLGGLGSMLGDTTLGNIISYLSFVEHYDRLVRGLLEAKDIVYYLSGTILMLFIAHRVVDSHRWQ</sequence>
<dbReference type="Pfam" id="PF12679">
    <property type="entry name" value="ABC2_membrane_2"/>
    <property type="match status" value="1"/>
</dbReference>
<keyword evidence="3 6" id="KW-0812">Transmembrane</keyword>
<keyword evidence="8" id="KW-1185">Reference proteome</keyword>
<evidence type="ECO:0000256" key="4">
    <source>
        <dbReference type="ARBA" id="ARBA00022989"/>
    </source>
</evidence>
<feature type="transmembrane region" description="Helical" evidence="6">
    <location>
        <begin position="178"/>
        <end position="197"/>
    </location>
</feature>
<feature type="transmembrane region" description="Helical" evidence="6">
    <location>
        <begin position="232"/>
        <end position="250"/>
    </location>
</feature>
<feature type="transmembrane region" description="Helical" evidence="6">
    <location>
        <begin position="121"/>
        <end position="141"/>
    </location>
</feature>
<reference evidence="7 8" key="1">
    <citation type="journal article" date="2023" name="ISME J.">
        <title>Cultivation and genomic characterization of novel and ubiquitous marine nitrite-oxidizing bacteria from the Nitrospirales.</title>
        <authorList>
            <person name="Mueller A.J."/>
            <person name="Daebeler A."/>
            <person name="Herbold C.W."/>
            <person name="Kirkegaard R.H."/>
            <person name="Daims H."/>
        </authorList>
    </citation>
    <scope>NUCLEOTIDE SEQUENCE [LARGE SCALE GENOMIC DNA]</scope>
    <source>
        <strain evidence="7 8">EB</strain>
    </source>
</reference>
<organism evidence="7 8">
    <name type="scientific">Candidatus Nitronereus thalassa</name>
    <dbReference type="NCBI Taxonomy" id="3020898"/>
    <lineage>
        <taxon>Bacteria</taxon>
        <taxon>Pseudomonadati</taxon>
        <taxon>Nitrospirota</taxon>
        <taxon>Nitrospiria</taxon>
        <taxon>Nitrospirales</taxon>
        <taxon>Nitrospiraceae</taxon>
        <taxon>Candidatus Nitronereus</taxon>
    </lineage>
</organism>
<comment type="subcellular location">
    <subcellularLocation>
        <location evidence="1">Cell membrane</location>
        <topology evidence="1">Multi-pass membrane protein</topology>
    </subcellularLocation>
</comment>
<evidence type="ECO:0000256" key="3">
    <source>
        <dbReference type="ARBA" id="ARBA00022692"/>
    </source>
</evidence>